<evidence type="ECO:0000256" key="1">
    <source>
        <dbReference type="SAM" id="Phobius"/>
    </source>
</evidence>
<dbReference type="Pfam" id="PF11755">
    <property type="entry name" value="DUF3311"/>
    <property type="match status" value="1"/>
</dbReference>
<dbReference type="AlphaFoldDB" id="A0A847UBK2"/>
<keyword evidence="1" id="KW-1133">Transmembrane helix</keyword>
<dbReference type="OrthoDB" id="295408at2157"/>
<keyword evidence="1" id="KW-0472">Membrane</keyword>
<feature type="transmembrane region" description="Helical" evidence="1">
    <location>
        <begin position="12"/>
        <end position="34"/>
    </location>
</feature>
<dbReference type="RefSeq" id="WP_170093635.1">
    <property type="nucleotide sequence ID" value="NZ_WOYG01000001.1"/>
</dbReference>
<proteinExistence type="predicted"/>
<dbReference type="EMBL" id="WOYG01000001">
    <property type="protein sequence ID" value="NLV09846.1"/>
    <property type="molecule type" value="Genomic_DNA"/>
</dbReference>
<evidence type="ECO:0000313" key="2">
    <source>
        <dbReference type="EMBL" id="NLV09846.1"/>
    </source>
</evidence>
<keyword evidence="1" id="KW-0812">Transmembrane</keyword>
<sequence length="90" mass="10047">MWDASNWTRSRFEALGWALAALTVAALAVPWFLWRDSTVVAGLPLWVWWHVGWMGLASVAFYAFTRYGWGVGVESADPGATETPEVSRDD</sequence>
<feature type="transmembrane region" description="Helical" evidence="1">
    <location>
        <begin position="46"/>
        <end position="64"/>
    </location>
</feature>
<organism evidence="2 3">
    <name type="scientific">Halomicrobium mukohataei</name>
    <dbReference type="NCBI Taxonomy" id="57705"/>
    <lineage>
        <taxon>Archaea</taxon>
        <taxon>Methanobacteriati</taxon>
        <taxon>Methanobacteriota</taxon>
        <taxon>Stenosarchaea group</taxon>
        <taxon>Halobacteria</taxon>
        <taxon>Halobacteriales</taxon>
        <taxon>Haloarculaceae</taxon>
        <taxon>Halomicrobium</taxon>
    </lineage>
</organism>
<gene>
    <name evidence="2" type="ORF">GOC74_07870</name>
</gene>
<comment type="caution">
    <text evidence="2">The sequence shown here is derived from an EMBL/GenBank/DDBJ whole genome shotgun (WGS) entry which is preliminary data.</text>
</comment>
<dbReference type="InterPro" id="IPR021741">
    <property type="entry name" value="DUF3311"/>
</dbReference>
<name>A0A847UBK2_9EURY</name>
<protein>
    <submittedName>
        <fullName evidence="2">DUF3311 domain-containing protein</fullName>
    </submittedName>
</protein>
<evidence type="ECO:0000313" key="3">
    <source>
        <dbReference type="Proteomes" id="UP000608662"/>
    </source>
</evidence>
<accession>A0A847UBK2</accession>
<reference evidence="2" key="1">
    <citation type="submission" date="2019-12" db="EMBL/GenBank/DDBJ databases">
        <title>Whole-genome sequence of Halomicrobium mukohataei pws1.</title>
        <authorList>
            <person name="Verma D.K."/>
            <person name="Gopal K."/>
            <person name="Prasad E.S."/>
        </authorList>
    </citation>
    <scope>NUCLEOTIDE SEQUENCE</scope>
    <source>
        <strain evidence="2">Pws1</strain>
    </source>
</reference>
<dbReference type="Proteomes" id="UP000608662">
    <property type="component" value="Unassembled WGS sequence"/>
</dbReference>